<feature type="signal peptide" evidence="1">
    <location>
        <begin position="1"/>
        <end position="17"/>
    </location>
</feature>
<evidence type="ECO:0000313" key="2">
    <source>
        <dbReference type="EMBL" id="KAL2722653.1"/>
    </source>
</evidence>
<name>A0ABD2APW3_VESSQ</name>
<evidence type="ECO:0008006" key="4">
    <source>
        <dbReference type="Google" id="ProtNLM"/>
    </source>
</evidence>
<sequence>MCIIACALITVLDYVTSSPHTCHLARGQRVAPSQPVEIIITREGAEEEEESLEGWGNTCKCKIERSMGSSTVNHHLLIELFEYQRFPSHSKAMIALFDTRQVLVENSN</sequence>
<reference evidence="2 3" key="1">
    <citation type="journal article" date="2024" name="Ann. Entomol. Soc. Am.">
        <title>Genomic analyses of the southern and eastern yellowjacket wasps (Hymenoptera: Vespidae) reveal evolutionary signatures of social life.</title>
        <authorList>
            <person name="Catto M.A."/>
            <person name="Caine P.B."/>
            <person name="Orr S.E."/>
            <person name="Hunt B.G."/>
            <person name="Goodisman M.A.D."/>
        </authorList>
    </citation>
    <scope>NUCLEOTIDE SEQUENCE [LARGE SCALE GENOMIC DNA]</scope>
    <source>
        <strain evidence="2">233</strain>
        <tissue evidence="2">Head and thorax</tissue>
    </source>
</reference>
<keyword evidence="1" id="KW-0732">Signal</keyword>
<proteinExistence type="predicted"/>
<organism evidence="2 3">
    <name type="scientific">Vespula squamosa</name>
    <name type="common">Southern yellow jacket</name>
    <name type="synonym">Wasp</name>
    <dbReference type="NCBI Taxonomy" id="30214"/>
    <lineage>
        <taxon>Eukaryota</taxon>
        <taxon>Metazoa</taxon>
        <taxon>Ecdysozoa</taxon>
        <taxon>Arthropoda</taxon>
        <taxon>Hexapoda</taxon>
        <taxon>Insecta</taxon>
        <taxon>Pterygota</taxon>
        <taxon>Neoptera</taxon>
        <taxon>Endopterygota</taxon>
        <taxon>Hymenoptera</taxon>
        <taxon>Apocrita</taxon>
        <taxon>Aculeata</taxon>
        <taxon>Vespoidea</taxon>
        <taxon>Vespidae</taxon>
        <taxon>Vespinae</taxon>
        <taxon>Vespula</taxon>
    </lineage>
</organism>
<dbReference type="AlphaFoldDB" id="A0ABD2APW3"/>
<protein>
    <recommendedName>
        <fullName evidence="4">Secreted protein</fullName>
    </recommendedName>
</protein>
<accession>A0ABD2APW3</accession>
<feature type="chain" id="PRO_5044747860" description="Secreted protein" evidence="1">
    <location>
        <begin position="18"/>
        <end position="108"/>
    </location>
</feature>
<dbReference type="Proteomes" id="UP001607302">
    <property type="component" value="Unassembled WGS sequence"/>
</dbReference>
<evidence type="ECO:0000313" key="3">
    <source>
        <dbReference type="Proteomes" id="UP001607302"/>
    </source>
</evidence>
<evidence type="ECO:0000256" key="1">
    <source>
        <dbReference type="SAM" id="SignalP"/>
    </source>
</evidence>
<dbReference type="EMBL" id="JAUDFV010000141">
    <property type="protein sequence ID" value="KAL2722653.1"/>
    <property type="molecule type" value="Genomic_DNA"/>
</dbReference>
<gene>
    <name evidence="2" type="ORF">V1478_009516</name>
</gene>
<comment type="caution">
    <text evidence="2">The sequence shown here is derived from an EMBL/GenBank/DDBJ whole genome shotgun (WGS) entry which is preliminary data.</text>
</comment>
<keyword evidence="3" id="KW-1185">Reference proteome</keyword>